<evidence type="ECO:0000313" key="2">
    <source>
        <dbReference type="EMBL" id="CAG8798633.1"/>
    </source>
</evidence>
<protein>
    <submittedName>
        <fullName evidence="2">8598_t:CDS:1</fullName>
    </submittedName>
</protein>
<reference evidence="2" key="1">
    <citation type="submission" date="2021-06" db="EMBL/GenBank/DDBJ databases">
        <authorList>
            <person name="Kallberg Y."/>
            <person name="Tangrot J."/>
            <person name="Rosling A."/>
        </authorList>
    </citation>
    <scope>NUCLEOTIDE SEQUENCE</scope>
    <source>
        <strain evidence="2">MA453B</strain>
    </source>
</reference>
<gene>
    <name evidence="2" type="ORF">DERYTH_LOCUS22915</name>
</gene>
<keyword evidence="1" id="KW-1133">Transmembrane helix</keyword>
<keyword evidence="1" id="KW-0472">Membrane</keyword>
<keyword evidence="1" id="KW-0812">Transmembrane</keyword>
<accession>A0A9N9JYV3</accession>
<dbReference type="Proteomes" id="UP000789405">
    <property type="component" value="Unassembled WGS sequence"/>
</dbReference>
<dbReference type="AlphaFoldDB" id="A0A9N9JYV3"/>
<proteinExistence type="predicted"/>
<evidence type="ECO:0000256" key="1">
    <source>
        <dbReference type="SAM" id="Phobius"/>
    </source>
</evidence>
<evidence type="ECO:0000313" key="3">
    <source>
        <dbReference type="Proteomes" id="UP000789405"/>
    </source>
</evidence>
<organism evidence="2 3">
    <name type="scientific">Dentiscutata erythropus</name>
    <dbReference type="NCBI Taxonomy" id="1348616"/>
    <lineage>
        <taxon>Eukaryota</taxon>
        <taxon>Fungi</taxon>
        <taxon>Fungi incertae sedis</taxon>
        <taxon>Mucoromycota</taxon>
        <taxon>Glomeromycotina</taxon>
        <taxon>Glomeromycetes</taxon>
        <taxon>Diversisporales</taxon>
        <taxon>Gigasporaceae</taxon>
        <taxon>Dentiscutata</taxon>
    </lineage>
</organism>
<keyword evidence="3" id="KW-1185">Reference proteome</keyword>
<feature type="non-terminal residue" evidence="2">
    <location>
        <position position="1"/>
    </location>
</feature>
<feature type="transmembrane region" description="Helical" evidence="1">
    <location>
        <begin position="18"/>
        <end position="38"/>
    </location>
</feature>
<sequence length="70" mass="7961">LPAKVSCYLINLVKPPAFIIWPSMSIIVLDFAIEYFIADSAKLIEDTYFKCLIPYILLITTAYLKSFSPL</sequence>
<name>A0A9N9JYV3_9GLOM</name>
<comment type="caution">
    <text evidence="2">The sequence shown here is derived from an EMBL/GenBank/DDBJ whole genome shotgun (WGS) entry which is preliminary data.</text>
</comment>
<dbReference type="EMBL" id="CAJVPY010033171">
    <property type="protein sequence ID" value="CAG8798633.1"/>
    <property type="molecule type" value="Genomic_DNA"/>
</dbReference>